<keyword evidence="1" id="KW-0805">Transcription regulation</keyword>
<feature type="domain" description="SIS" evidence="5">
    <location>
        <begin position="124"/>
        <end position="265"/>
    </location>
</feature>
<sequence>MLLVEKIQETNFSPAEQSLVEYILEQKTAIEDYTIKEIAEATFVHPSTLIRIAKKLGFSGWSDLKMAFLEEQRYLHSHFEEIDANLPFSKTDGLLTIAQKMAALEQTTIEDTLSLLHHDTLKQATNLLYHAKEIKIFTSNANIFASQDFALKMRRLKKRTTIAEIIGEQAYEAYSLDDSSCAILISYTGENHLIKQILPILKRQRTSILSITSIGESTISKESDCNLQMTTRERLYSKVGDFTTSMSISYLLDVLYTTVFSKNYQQNLNHLIQMGEEFDTRTSTSPVMQEPPIENRLQIKDSFLPN</sequence>
<dbReference type="EMBL" id="CP147251">
    <property type="protein sequence ID" value="WYJ76757.1"/>
    <property type="molecule type" value="Genomic_DNA"/>
</dbReference>
<evidence type="ECO:0000259" key="5">
    <source>
        <dbReference type="PROSITE" id="PS51464"/>
    </source>
</evidence>
<dbReference type="RefSeq" id="WP_207941051.1">
    <property type="nucleotide sequence ID" value="NZ_CP147251.1"/>
</dbReference>
<evidence type="ECO:0000313" key="7">
    <source>
        <dbReference type="Proteomes" id="UP000664701"/>
    </source>
</evidence>
<keyword evidence="2" id="KW-0238">DNA-binding</keyword>
<gene>
    <name evidence="6" type="ORF">DOK78_001393</name>
</gene>
<accession>A0ABZ2SLP1</accession>
<dbReference type="SUPFAM" id="SSF46689">
    <property type="entry name" value="Homeodomain-like"/>
    <property type="match status" value="1"/>
</dbReference>
<dbReference type="InterPro" id="IPR047640">
    <property type="entry name" value="RpiR-like"/>
</dbReference>
<dbReference type="PROSITE" id="PS51071">
    <property type="entry name" value="HTH_RPIR"/>
    <property type="match status" value="1"/>
</dbReference>
<evidence type="ECO:0000259" key="4">
    <source>
        <dbReference type="PROSITE" id="PS51071"/>
    </source>
</evidence>
<dbReference type="Gene3D" id="3.40.50.10490">
    <property type="entry name" value="Glucose-6-phosphate isomerase like protein, domain 1"/>
    <property type="match status" value="1"/>
</dbReference>
<evidence type="ECO:0000313" key="6">
    <source>
        <dbReference type="EMBL" id="WYJ76757.1"/>
    </source>
</evidence>
<dbReference type="PANTHER" id="PTHR30514:SF10">
    <property type="entry name" value="MURR_RPIR FAMILY TRANSCRIPTIONAL REGULATOR"/>
    <property type="match status" value="1"/>
</dbReference>
<evidence type="ECO:0000256" key="2">
    <source>
        <dbReference type="ARBA" id="ARBA00023125"/>
    </source>
</evidence>
<keyword evidence="7" id="KW-1185">Reference proteome</keyword>
<proteinExistence type="predicted"/>
<dbReference type="InterPro" id="IPR046348">
    <property type="entry name" value="SIS_dom_sf"/>
</dbReference>
<dbReference type="PANTHER" id="PTHR30514">
    <property type="entry name" value="GLUCOKINASE"/>
    <property type="match status" value="1"/>
</dbReference>
<protein>
    <recommendedName>
        <fullName evidence="8">Phosphosugar-binding transcriptional regulator</fullName>
    </recommendedName>
</protein>
<dbReference type="InterPro" id="IPR036388">
    <property type="entry name" value="WH-like_DNA-bd_sf"/>
</dbReference>
<dbReference type="Pfam" id="PF01418">
    <property type="entry name" value="HTH_6"/>
    <property type="match status" value="1"/>
</dbReference>
<name>A0ABZ2SLP1_9ENTE</name>
<evidence type="ECO:0000256" key="3">
    <source>
        <dbReference type="ARBA" id="ARBA00023163"/>
    </source>
</evidence>
<dbReference type="SUPFAM" id="SSF53697">
    <property type="entry name" value="SIS domain"/>
    <property type="match status" value="1"/>
</dbReference>
<dbReference type="PROSITE" id="PS51464">
    <property type="entry name" value="SIS"/>
    <property type="match status" value="1"/>
</dbReference>
<dbReference type="InterPro" id="IPR001347">
    <property type="entry name" value="SIS_dom"/>
</dbReference>
<feature type="domain" description="HTH rpiR-type" evidence="4">
    <location>
        <begin position="1"/>
        <end position="75"/>
    </location>
</feature>
<dbReference type="InterPro" id="IPR035472">
    <property type="entry name" value="RpiR-like_SIS"/>
</dbReference>
<dbReference type="Pfam" id="PF01380">
    <property type="entry name" value="SIS"/>
    <property type="match status" value="1"/>
</dbReference>
<reference evidence="6 7" key="1">
    <citation type="submission" date="2024-03" db="EMBL/GenBank/DDBJ databases">
        <title>The Genome Sequence of Enterococcus sp. DIV2402.</title>
        <authorList>
            <consortium name="The Broad Institute Genomics Platform"/>
            <consortium name="The Broad Institute Microbial Omics Core"/>
            <consortium name="The Broad Institute Genomic Center for Infectious Diseases"/>
            <person name="Earl A."/>
            <person name="Manson A."/>
            <person name="Gilmore M."/>
            <person name="Schwartman J."/>
            <person name="Shea T."/>
            <person name="Abouelleil A."/>
            <person name="Cao P."/>
            <person name="Chapman S."/>
            <person name="Cusick C."/>
            <person name="Young S."/>
            <person name="Neafsey D."/>
            <person name="Nusbaum C."/>
            <person name="Birren B."/>
        </authorList>
    </citation>
    <scope>NUCLEOTIDE SEQUENCE [LARGE SCALE GENOMIC DNA]</scope>
    <source>
        <strain evidence="6 7">DIV2402</strain>
    </source>
</reference>
<keyword evidence="3" id="KW-0804">Transcription</keyword>
<dbReference type="CDD" id="cd05013">
    <property type="entry name" value="SIS_RpiR"/>
    <property type="match status" value="1"/>
</dbReference>
<dbReference type="InterPro" id="IPR009057">
    <property type="entry name" value="Homeodomain-like_sf"/>
</dbReference>
<evidence type="ECO:0008006" key="8">
    <source>
        <dbReference type="Google" id="ProtNLM"/>
    </source>
</evidence>
<dbReference type="Proteomes" id="UP000664701">
    <property type="component" value="Chromosome"/>
</dbReference>
<dbReference type="InterPro" id="IPR000281">
    <property type="entry name" value="HTH_RpiR"/>
</dbReference>
<organism evidence="6 7">
    <name type="scientific">Candidatus Enterococcus lowellii</name>
    <dbReference type="NCBI Taxonomy" id="2230877"/>
    <lineage>
        <taxon>Bacteria</taxon>
        <taxon>Bacillati</taxon>
        <taxon>Bacillota</taxon>
        <taxon>Bacilli</taxon>
        <taxon>Lactobacillales</taxon>
        <taxon>Enterococcaceae</taxon>
        <taxon>Enterococcus</taxon>
    </lineage>
</organism>
<dbReference type="Gene3D" id="1.10.10.10">
    <property type="entry name" value="Winged helix-like DNA-binding domain superfamily/Winged helix DNA-binding domain"/>
    <property type="match status" value="1"/>
</dbReference>
<evidence type="ECO:0000256" key="1">
    <source>
        <dbReference type="ARBA" id="ARBA00023015"/>
    </source>
</evidence>